<name>A0ABQ9D896_9PASS</name>
<dbReference type="Proteomes" id="UP001145742">
    <property type="component" value="Unassembled WGS sequence"/>
</dbReference>
<sequence>MEQVLLETVLRQMEDKEVIGNRQHGFANGKSCLTNWVTCCDRATVLVDRVRATDIYLDLCEAFHTVPHDILASKLKRHGFDGWTTQWTKKWLDGHMQRVVVNGSLPMWRPLKSGIPQGPVLGQTLFNISVSDMDSGIECILSKFTDNANLCGAAAIVQERNAIQGDLDSLERWANANLIKFSKVKCKVLHLGHGNPKQTYRLDEGVDREQLGGERLGGDGC</sequence>
<protein>
    <submittedName>
        <fullName evidence="2">Rna-directed dna polymerase from mobile element jockey-like</fullName>
    </submittedName>
</protein>
<comment type="caution">
    <text evidence="2">The sequence shown here is derived from an EMBL/GenBank/DDBJ whole genome shotgun (WGS) entry which is preliminary data.</text>
</comment>
<evidence type="ECO:0000259" key="1">
    <source>
        <dbReference type="Pfam" id="PF00078"/>
    </source>
</evidence>
<organism evidence="2 3">
    <name type="scientific">Willisornis vidua</name>
    <name type="common">Xingu scale-backed antbird</name>
    <dbReference type="NCBI Taxonomy" id="1566151"/>
    <lineage>
        <taxon>Eukaryota</taxon>
        <taxon>Metazoa</taxon>
        <taxon>Chordata</taxon>
        <taxon>Craniata</taxon>
        <taxon>Vertebrata</taxon>
        <taxon>Euteleostomi</taxon>
        <taxon>Archelosauria</taxon>
        <taxon>Archosauria</taxon>
        <taxon>Dinosauria</taxon>
        <taxon>Saurischia</taxon>
        <taxon>Theropoda</taxon>
        <taxon>Coelurosauria</taxon>
        <taxon>Aves</taxon>
        <taxon>Neognathae</taxon>
        <taxon>Neoaves</taxon>
        <taxon>Telluraves</taxon>
        <taxon>Australaves</taxon>
        <taxon>Passeriformes</taxon>
        <taxon>Thamnophilidae</taxon>
        <taxon>Willisornis</taxon>
    </lineage>
</organism>
<dbReference type="Pfam" id="PF00078">
    <property type="entry name" value="RVT_1"/>
    <property type="match status" value="1"/>
</dbReference>
<dbReference type="EMBL" id="WHWB01033792">
    <property type="protein sequence ID" value="KAJ7416862.1"/>
    <property type="molecule type" value="Genomic_DNA"/>
</dbReference>
<evidence type="ECO:0000313" key="3">
    <source>
        <dbReference type="Proteomes" id="UP001145742"/>
    </source>
</evidence>
<evidence type="ECO:0000313" key="2">
    <source>
        <dbReference type="EMBL" id="KAJ7416862.1"/>
    </source>
</evidence>
<feature type="domain" description="Reverse transcriptase" evidence="1">
    <location>
        <begin position="7"/>
        <end position="190"/>
    </location>
</feature>
<accession>A0ABQ9D896</accession>
<reference evidence="2" key="1">
    <citation type="submission" date="2019-10" db="EMBL/GenBank/DDBJ databases">
        <authorList>
            <person name="Soares A.E.R."/>
            <person name="Aleixo A."/>
            <person name="Schneider P."/>
            <person name="Miyaki C.Y."/>
            <person name="Schneider M.P."/>
            <person name="Mello C."/>
            <person name="Vasconcelos A.T.R."/>
        </authorList>
    </citation>
    <scope>NUCLEOTIDE SEQUENCE</scope>
    <source>
        <tissue evidence="2">Muscle</tissue>
    </source>
</reference>
<gene>
    <name evidence="2" type="ORF">WISP_68072</name>
</gene>
<dbReference type="InterPro" id="IPR000477">
    <property type="entry name" value="RT_dom"/>
</dbReference>
<proteinExistence type="predicted"/>
<keyword evidence="3" id="KW-1185">Reference proteome</keyword>
<dbReference type="PANTHER" id="PTHR33332">
    <property type="entry name" value="REVERSE TRANSCRIPTASE DOMAIN-CONTAINING PROTEIN"/>
    <property type="match status" value="1"/>
</dbReference>